<keyword evidence="6" id="KW-0832">Ubl conjugation</keyword>
<name>A0A2S2P936_SCHGA</name>
<evidence type="ECO:0000256" key="7">
    <source>
        <dbReference type="ARBA" id="ARBA00022853"/>
    </source>
</evidence>
<accession>A0A2S2P936</accession>
<keyword evidence="4" id="KW-1017">Isopeptide bond</keyword>
<dbReference type="GO" id="GO:0044545">
    <property type="term" value="C:NSL complex"/>
    <property type="evidence" value="ECO:0007669"/>
    <property type="project" value="TreeGrafter"/>
</dbReference>
<organism evidence="15">
    <name type="scientific">Schizaphis graminum</name>
    <name type="common">Green bug aphid</name>
    <dbReference type="NCBI Taxonomy" id="13262"/>
    <lineage>
        <taxon>Eukaryota</taxon>
        <taxon>Metazoa</taxon>
        <taxon>Ecdysozoa</taxon>
        <taxon>Arthropoda</taxon>
        <taxon>Hexapoda</taxon>
        <taxon>Insecta</taxon>
        <taxon>Pterygota</taxon>
        <taxon>Neoptera</taxon>
        <taxon>Paraneoptera</taxon>
        <taxon>Hemiptera</taxon>
        <taxon>Sternorrhyncha</taxon>
        <taxon>Aphidomorpha</taxon>
        <taxon>Aphidoidea</taxon>
        <taxon>Aphididae</taxon>
        <taxon>Aphidini</taxon>
        <taxon>Schizaphis</taxon>
    </lineage>
</organism>
<evidence type="ECO:0000256" key="13">
    <source>
        <dbReference type="ARBA" id="ARBA00093543"/>
    </source>
</evidence>
<evidence type="ECO:0000259" key="14">
    <source>
        <dbReference type="Pfam" id="PF13891"/>
    </source>
</evidence>
<sequence>MEGKKQIDLKKEFSHYATKYKSLNPFNEIDSKKLLKERYKQIDLKKEFSHYATKYKSLNPFNEIDSKKLLKERYKQNLDDSKPLEDKEPIKTVTVDLFKQIPLLEDIDLTKSDPLCNMPKLSEKEAVRRVRNKFIRLQLLYAQEYRYLLFKYRVKRREYLINKKCDSESYGQLNKSKWTNDEEYAKFRKLKLLEHYQKMTIGQEAVVFKTAMDRKIRATSLLNNKGKSHLPHCTYVEMGIKCTGKMIPKSKYCKKHILKDPKQILFRACNVLQSDNQCQEPIVNFDTKSTCVLHETLPMLRD</sequence>
<reference evidence="15" key="1">
    <citation type="submission" date="2018-04" db="EMBL/GenBank/DDBJ databases">
        <title>Transcriptome of Schizaphis graminum biotype I.</title>
        <authorList>
            <person name="Scully E.D."/>
            <person name="Geib S.M."/>
            <person name="Palmer N.A."/>
            <person name="Koch K."/>
            <person name="Bradshaw J."/>
            <person name="Heng-Moss T."/>
            <person name="Sarath G."/>
        </authorList>
    </citation>
    <scope>NUCLEOTIDE SEQUENCE</scope>
</reference>
<proteinExistence type="predicted"/>
<keyword evidence="8" id="KW-0496">Mitochondrion</keyword>
<gene>
    <name evidence="15" type="primary">Kansl2</name>
    <name evidence="15" type="ORF">g.108140</name>
</gene>
<evidence type="ECO:0000256" key="11">
    <source>
        <dbReference type="ARBA" id="ARBA00033378"/>
    </source>
</evidence>
<evidence type="ECO:0000256" key="5">
    <source>
        <dbReference type="ARBA" id="ARBA00022553"/>
    </source>
</evidence>
<dbReference type="GO" id="GO:0006325">
    <property type="term" value="P:chromatin organization"/>
    <property type="evidence" value="ECO:0007669"/>
    <property type="project" value="UniProtKB-KW"/>
</dbReference>
<evidence type="ECO:0000256" key="2">
    <source>
        <dbReference type="ARBA" id="ARBA00004173"/>
    </source>
</evidence>
<dbReference type="AlphaFoldDB" id="A0A2S2P936"/>
<evidence type="ECO:0000256" key="6">
    <source>
        <dbReference type="ARBA" id="ARBA00022843"/>
    </source>
</evidence>
<comment type="function">
    <text evidence="12">Non-catalytic component of the NSL histone acetyltransferase complex, a multiprotein complex that mediates histone H4 acetylation at 'Lys-5'- and 'Lys-8' (H4K5ac and H4K8ac) at transcription start sites and promotes transcription initiation. Required for NSL complex stability and for transcription of intraciliary transport genes in both ciliated and non-ciliated cells by regulating histone H4 acetylation at 'Lys-5'- and 'Lys-12' (H4K5ac and H4K12ac). This is necessary for cilium assembly in ciliated cells and for organization of the microtubule cytoskeleton in non-ciliated cells. Required within the NSL complex to maintain nuclear architecture stability by promoting KAT8-mediated acetylation of lamin LMNA.</text>
</comment>
<keyword evidence="9" id="KW-0539">Nucleus</keyword>
<dbReference type="EMBL" id="GGMR01013342">
    <property type="protein sequence ID" value="MBY25961.1"/>
    <property type="molecule type" value="Transcribed_RNA"/>
</dbReference>
<feature type="domain" description="KANL2-like probable zinc-finger" evidence="14">
    <location>
        <begin position="239"/>
        <end position="294"/>
    </location>
</feature>
<dbReference type="Pfam" id="PF13891">
    <property type="entry name" value="zf-C3HC3H_KANSL2"/>
    <property type="match status" value="1"/>
</dbReference>
<comment type="subunit">
    <text evidence="13">Component of the NSL complex at least composed of KAT8/MOF, KANSL1, KANSL2, KANSL3, MCRS1, PHF20, OGT1/OGT, WDR5 and HCFC1.</text>
</comment>
<evidence type="ECO:0000256" key="1">
    <source>
        <dbReference type="ARBA" id="ARBA00004123"/>
    </source>
</evidence>
<dbReference type="InterPro" id="IPR026316">
    <property type="entry name" value="NSL2"/>
</dbReference>
<evidence type="ECO:0000256" key="8">
    <source>
        <dbReference type="ARBA" id="ARBA00023128"/>
    </source>
</evidence>
<dbReference type="PANTHER" id="PTHR13453">
    <property type="entry name" value="KAT8 REGULATORY NSL COMPLEX SUBUNIT 2"/>
    <property type="match status" value="1"/>
</dbReference>
<protein>
    <recommendedName>
        <fullName evidence="3">KAT8 regulatory NSL complex subunit 2</fullName>
    </recommendedName>
    <alternativeName>
        <fullName evidence="11">NSL complex protein NSL2</fullName>
    </alternativeName>
    <alternativeName>
        <fullName evidence="10">Non-specific lethal 2 homolog</fullName>
    </alternativeName>
</protein>
<evidence type="ECO:0000256" key="10">
    <source>
        <dbReference type="ARBA" id="ARBA00032947"/>
    </source>
</evidence>
<evidence type="ECO:0000313" key="15">
    <source>
        <dbReference type="EMBL" id="MBY25961.1"/>
    </source>
</evidence>
<dbReference type="InterPro" id="IPR025927">
    <property type="entry name" value="Znf_KANL2-like"/>
</dbReference>
<dbReference type="GO" id="GO:0005634">
    <property type="term" value="C:nucleus"/>
    <property type="evidence" value="ECO:0007669"/>
    <property type="project" value="UniProtKB-SubCell"/>
</dbReference>
<dbReference type="GO" id="GO:0005739">
    <property type="term" value="C:mitochondrion"/>
    <property type="evidence" value="ECO:0007669"/>
    <property type="project" value="UniProtKB-SubCell"/>
</dbReference>
<dbReference type="PANTHER" id="PTHR13453:SF1">
    <property type="entry name" value="KAT8 REGULATORY NSL COMPLEX SUBUNIT 2"/>
    <property type="match status" value="1"/>
</dbReference>
<comment type="subcellular location">
    <subcellularLocation>
        <location evidence="2">Mitochondrion</location>
    </subcellularLocation>
    <subcellularLocation>
        <location evidence="1">Nucleus</location>
    </subcellularLocation>
</comment>
<keyword evidence="7" id="KW-0156">Chromatin regulator</keyword>
<evidence type="ECO:0000256" key="3">
    <source>
        <dbReference type="ARBA" id="ARBA00015508"/>
    </source>
</evidence>
<evidence type="ECO:0000256" key="9">
    <source>
        <dbReference type="ARBA" id="ARBA00023242"/>
    </source>
</evidence>
<evidence type="ECO:0000256" key="4">
    <source>
        <dbReference type="ARBA" id="ARBA00022499"/>
    </source>
</evidence>
<evidence type="ECO:0000256" key="12">
    <source>
        <dbReference type="ARBA" id="ARBA00093359"/>
    </source>
</evidence>
<keyword evidence="5" id="KW-0597">Phosphoprotein</keyword>